<gene>
    <name evidence="1" type="ORF">PGT21_029057</name>
</gene>
<proteinExistence type="predicted"/>
<sequence length="237" mass="25911">MHSLILTLLSQKQWETPAVDCFSGTNVDIISRIGFDLVGRGKWRSASKPSCRFRKLAESPNRTSAQRNSLATTGALYRLISTASTGQGQPNGPWHLVKSKKSFVIAVEAALDECRQKFMMQTADPVFEPARQLTSMAESFLSSHMLKKKETSSSGFILTEHLVAADRGNSSPASGLNTTPQRAHLDLNYTTGCGGWHLDTQSDVPDAIPPWPCKEHQSDATCILLNPDGRAKPSIGW</sequence>
<comment type="caution">
    <text evidence="1">The sequence shown here is derived from an EMBL/GenBank/DDBJ whole genome shotgun (WGS) entry which is preliminary data.</text>
</comment>
<evidence type="ECO:0000313" key="2">
    <source>
        <dbReference type="Proteomes" id="UP000324748"/>
    </source>
</evidence>
<name>A0A5B0Q6S7_PUCGR</name>
<accession>A0A5B0Q6S7</accession>
<dbReference type="AlphaFoldDB" id="A0A5B0Q6S7"/>
<protein>
    <submittedName>
        <fullName evidence="1">Uncharacterized protein</fullName>
    </submittedName>
</protein>
<organism evidence="1 2">
    <name type="scientific">Puccinia graminis f. sp. tritici</name>
    <dbReference type="NCBI Taxonomy" id="56615"/>
    <lineage>
        <taxon>Eukaryota</taxon>
        <taxon>Fungi</taxon>
        <taxon>Dikarya</taxon>
        <taxon>Basidiomycota</taxon>
        <taxon>Pucciniomycotina</taxon>
        <taxon>Pucciniomycetes</taxon>
        <taxon>Pucciniales</taxon>
        <taxon>Pucciniaceae</taxon>
        <taxon>Puccinia</taxon>
    </lineage>
</organism>
<keyword evidence="2" id="KW-1185">Reference proteome</keyword>
<dbReference type="EMBL" id="VSWC01000028">
    <property type="protein sequence ID" value="KAA1108920.1"/>
    <property type="molecule type" value="Genomic_DNA"/>
</dbReference>
<evidence type="ECO:0000313" key="1">
    <source>
        <dbReference type="EMBL" id="KAA1108920.1"/>
    </source>
</evidence>
<dbReference type="OrthoDB" id="10476389at2759"/>
<dbReference type="Proteomes" id="UP000324748">
    <property type="component" value="Unassembled WGS sequence"/>
</dbReference>
<reference evidence="1 2" key="1">
    <citation type="submission" date="2019-05" db="EMBL/GenBank/DDBJ databases">
        <title>Emergence of the Ug99 lineage of the wheat stem rust pathogen through somatic hybridization.</title>
        <authorList>
            <person name="Li F."/>
            <person name="Upadhyaya N.M."/>
            <person name="Sperschneider J."/>
            <person name="Matny O."/>
            <person name="Nguyen-Phuc H."/>
            <person name="Mago R."/>
            <person name="Raley C."/>
            <person name="Miller M.E."/>
            <person name="Silverstein K.A.T."/>
            <person name="Henningsen E."/>
            <person name="Hirsch C.D."/>
            <person name="Visser B."/>
            <person name="Pretorius Z.A."/>
            <person name="Steffenson B.J."/>
            <person name="Schwessinger B."/>
            <person name="Dodds P.N."/>
            <person name="Figueroa M."/>
        </authorList>
    </citation>
    <scope>NUCLEOTIDE SEQUENCE [LARGE SCALE GENOMIC DNA]</scope>
    <source>
        <strain evidence="1">21-0</strain>
    </source>
</reference>